<dbReference type="SUPFAM" id="SSF101960">
    <property type="entry name" value="Stabilizer of iron transporter SufD"/>
    <property type="match status" value="1"/>
</dbReference>
<reference evidence="2 3" key="1">
    <citation type="journal article" date="2016" name="Nat. Commun.">
        <title>Thousands of microbial genomes shed light on interconnected biogeochemical processes in an aquifer system.</title>
        <authorList>
            <person name="Anantharaman K."/>
            <person name="Brown C.T."/>
            <person name="Hug L.A."/>
            <person name="Sharon I."/>
            <person name="Castelle C.J."/>
            <person name="Probst A.J."/>
            <person name="Thomas B.C."/>
            <person name="Singh A."/>
            <person name="Wilkins M.J."/>
            <person name="Karaoz U."/>
            <person name="Brodie E.L."/>
            <person name="Williams K.H."/>
            <person name="Hubbard S.S."/>
            <person name="Banfield J.F."/>
        </authorList>
    </citation>
    <scope>NUCLEOTIDE SEQUENCE [LARGE SCALE GENOMIC DNA]</scope>
</reference>
<dbReference type="EMBL" id="MHCZ01000037">
    <property type="protein sequence ID" value="OGY29302.1"/>
    <property type="molecule type" value="Genomic_DNA"/>
</dbReference>
<accession>A0A1G1WNI0</accession>
<organism evidence="2 3">
    <name type="scientific">Candidatus Woykebacteria bacterium RIFCSPHIGHO2_12_FULL_45_10</name>
    <dbReference type="NCBI Taxonomy" id="1802603"/>
    <lineage>
        <taxon>Bacteria</taxon>
        <taxon>Candidatus Woykeibacteriota</taxon>
    </lineage>
</organism>
<gene>
    <name evidence="2" type="ORF">A3F35_01175</name>
</gene>
<dbReference type="InterPro" id="IPR037284">
    <property type="entry name" value="SUF_FeS_clus_asmbl_SufBD_sf"/>
</dbReference>
<dbReference type="InterPro" id="IPR055346">
    <property type="entry name" value="Fe-S_cluster_assembly_SufBD"/>
</dbReference>
<dbReference type="AlphaFoldDB" id="A0A1G1WNI0"/>
<dbReference type="InterPro" id="IPR000825">
    <property type="entry name" value="SUF_FeS_clus_asmbl_SufBD_core"/>
</dbReference>
<dbReference type="STRING" id="1802603.A3F35_01175"/>
<dbReference type="Proteomes" id="UP000178068">
    <property type="component" value="Unassembled WGS sequence"/>
</dbReference>
<evidence type="ECO:0000313" key="3">
    <source>
        <dbReference type="Proteomes" id="UP000178068"/>
    </source>
</evidence>
<protein>
    <recommendedName>
        <fullName evidence="1">SUF system FeS cluster assembly SufBD core domain-containing protein</fullName>
    </recommendedName>
</protein>
<sequence length="191" mass="21322">MKNISLSLKENEEKILPLVWTSGSEEIEVNARLEGRGSRLEVIGAFFLSNSDEVRATVNITHAAPDTYSNTLIKSVLTEKAKGGFYGLVKINRGAKNTDTYFREDALLLSKDAKAEAIPSLEIHENEIKAGHASTVGAVDDEMLFYLQSRGITQEEAKRMIVQGYLTGISERLPEKEKEKLSKFLEKQFNI</sequence>
<dbReference type="PANTHER" id="PTHR43575">
    <property type="entry name" value="PROTEIN ABCI7, CHLOROPLASTIC"/>
    <property type="match status" value="1"/>
</dbReference>
<feature type="domain" description="SUF system FeS cluster assembly SufBD core" evidence="1">
    <location>
        <begin position="28"/>
        <end position="164"/>
    </location>
</feature>
<evidence type="ECO:0000259" key="1">
    <source>
        <dbReference type="Pfam" id="PF01458"/>
    </source>
</evidence>
<dbReference type="Pfam" id="PF01458">
    <property type="entry name" value="SUFBD_core"/>
    <property type="match status" value="1"/>
</dbReference>
<proteinExistence type="predicted"/>
<name>A0A1G1WNI0_9BACT</name>
<evidence type="ECO:0000313" key="2">
    <source>
        <dbReference type="EMBL" id="OGY29302.1"/>
    </source>
</evidence>
<dbReference type="GO" id="GO:0016226">
    <property type="term" value="P:iron-sulfur cluster assembly"/>
    <property type="evidence" value="ECO:0007669"/>
    <property type="project" value="InterPro"/>
</dbReference>
<dbReference type="PANTHER" id="PTHR43575:SF1">
    <property type="entry name" value="PROTEIN ABCI7, CHLOROPLASTIC"/>
    <property type="match status" value="1"/>
</dbReference>
<comment type="caution">
    <text evidence="2">The sequence shown here is derived from an EMBL/GenBank/DDBJ whole genome shotgun (WGS) entry which is preliminary data.</text>
</comment>